<dbReference type="NCBIfam" id="TIGR02072">
    <property type="entry name" value="BioC"/>
    <property type="match status" value="1"/>
</dbReference>
<reference evidence="10 11" key="1">
    <citation type="submission" date="2019-02" db="EMBL/GenBank/DDBJ databases">
        <title>Marinobacter halodurans sp. nov., a marine bacterium isolated from sea tidal flat.</title>
        <authorList>
            <person name="Yoo Y."/>
            <person name="Lee D.W."/>
            <person name="Kim B.S."/>
            <person name="Kim J.-J."/>
        </authorList>
    </citation>
    <scope>NUCLEOTIDE SEQUENCE [LARGE SCALE GENOMIC DNA]</scope>
    <source>
        <strain evidence="10 11">YJ-S3-2</strain>
    </source>
</reference>
<protein>
    <recommendedName>
        <fullName evidence="3 8">Malonyl-[acyl-carrier protein] O-methyltransferase</fullName>
        <shortName evidence="8">Malonyl-ACP O-methyltransferase</shortName>
        <ecNumber evidence="3 8">2.1.1.197</ecNumber>
    </recommendedName>
    <alternativeName>
        <fullName evidence="8">Biotin synthesis protein BioC</fullName>
    </alternativeName>
</protein>
<comment type="similarity">
    <text evidence="8">Belongs to the methyltransferase superfamily.</text>
</comment>
<dbReference type="GO" id="GO:0102130">
    <property type="term" value="F:malonyl-CoA methyltransferase activity"/>
    <property type="evidence" value="ECO:0007669"/>
    <property type="project" value="UniProtKB-EC"/>
</dbReference>
<dbReference type="EC" id="2.1.1.197" evidence="3 8"/>
<comment type="catalytic activity">
    <reaction evidence="1 8">
        <text>malonyl-[ACP] + S-adenosyl-L-methionine = malonyl-[ACP] methyl ester + S-adenosyl-L-homocysteine</text>
        <dbReference type="Rhea" id="RHEA:17105"/>
        <dbReference type="Rhea" id="RHEA-COMP:9623"/>
        <dbReference type="Rhea" id="RHEA-COMP:9954"/>
        <dbReference type="ChEBI" id="CHEBI:57856"/>
        <dbReference type="ChEBI" id="CHEBI:59789"/>
        <dbReference type="ChEBI" id="CHEBI:78449"/>
        <dbReference type="ChEBI" id="CHEBI:78845"/>
        <dbReference type="EC" id="2.1.1.197"/>
    </reaction>
</comment>
<evidence type="ECO:0000259" key="9">
    <source>
        <dbReference type="Pfam" id="PF08241"/>
    </source>
</evidence>
<dbReference type="InterPro" id="IPR011814">
    <property type="entry name" value="BioC"/>
</dbReference>
<accession>A0ABY1ZLU7</accession>
<evidence type="ECO:0000313" key="10">
    <source>
        <dbReference type="EMBL" id="TBW56847.1"/>
    </source>
</evidence>
<keyword evidence="7 8" id="KW-0093">Biotin biosynthesis</keyword>
<organism evidence="10 11">
    <name type="scientific">Marinobacter halodurans</name>
    <dbReference type="NCBI Taxonomy" id="2528979"/>
    <lineage>
        <taxon>Bacteria</taxon>
        <taxon>Pseudomonadati</taxon>
        <taxon>Pseudomonadota</taxon>
        <taxon>Gammaproteobacteria</taxon>
        <taxon>Pseudomonadales</taxon>
        <taxon>Marinobacteraceae</taxon>
        <taxon>Marinobacter</taxon>
    </lineage>
</organism>
<evidence type="ECO:0000256" key="7">
    <source>
        <dbReference type="ARBA" id="ARBA00022756"/>
    </source>
</evidence>
<proteinExistence type="inferred from homology"/>
<dbReference type="Proteomes" id="UP000313645">
    <property type="component" value="Unassembled WGS sequence"/>
</dbReference>
<feature type="domain" description="Methyltransferase type 11" evidence="9">
    <location>
        <begin position="122"/>
        <end position="215"/>
    </location>
</feature>
<dbReference type="SUPFAM" id="SSF53335">
    <property type="entry name" value="S-adenosyl-L-methionine-dependent methyltransferases"/>
    <property type="match status" value="1"/>
</dbReference>
<evidence type="ECO:0000256" key="4">
    <source>
        <dbReference type="ARBA" id="ARBA00022603"/>
    </source>
</evidence>
<dbReference type="InterPro" id="IPR013216">
    <property type="entry name" value="Methyltransf_11"/>
</dbReference>
<dbReference type="Pfam" id="PF08241">
    <property type="entry name" value="Methyltransf_11"/>
    <property type="match status" value="1"/>
</dbReference>
<keyword evidence="5 8" id="KW-0808">Transferase</keyword>
<evidence type="ECO:0000256" key="1">
    <source>
        <dbReference type="ARBA" id="ARBA00000852"/>
    </source>
</evidence>
<dbReference type="HAMAP" id="MF_00835">
    <property type="entry name" value="BioC"/>
    <property type="match status" value="1"/>
</dbReference>
<evidence type="ECO:0000256" key="8">
    <source>
        <dbReference type="HAMAP-Rule" id="MF_00835"/>
    </source>
</evidence>
<dbReference type="EMBL" id="SJDL01000009">
    <property type="protein sequence ID" value="TBW56847.1"/>
    <property type="molecule type" value="Genomic_DNA"/>
</dbReference>
<comment type="function">
    <text evidence="8">Converts the free carboxyl group of a malonyl-thioester to its methyl ester by transfer of a methyl group from S-adenosyl-L-methionine (SAM). It allows to synthesize pimeloyl-ACP via the fatty acid synthetic pathway.</text>
</comment>
<keyword evidence="6 8" id="KW-0949">S-adenosyl-L-methionine</keyword>
<dbReference type="GO" id="GO:0032259">
    <property type="term" value="P:methylation"/>
    <property type="evidence" value="ECO:0007669"/>
    <property type="project" value="UniProtKB-KW"/>
</dbReference>
<evidence type="ECO:0000313" key="11">
    <source>
        <dbReference type="Proteomes" id="UP000313645"/>
    </source>
</evidence>
<comment type="caution">
    <text evidence="10">The sequence shown here is derived from an EMBL/GenBank/DDBJ whole genome shotgun (WGS) entry which is preliminary data.</text>
</comment>
<evidence type="ECO:0000256" key="5">
    <source>
        <dbReference type="ARBA" id="ARBA00022679"/>
    </source>
</evidence>
<name>A0ABY1ZLU7_9GAMM</name>
<dbReference type="InterPro" id="IPR029063">
    <property type="entry name" value="SAM-dependent_MTases_sf"/>
</dbReference>
<dbReference type="CDD" id="cd02440">
    <property type="entry name" value="AdoMet_MTases"/>
    <property type="match status" value="1"/>
</dbReference>
<dbReference type="PANTHER" id="PTHR43591">
    <property type="entry name" value="METHYLTRANSFERASE"/>
    <property type="match status" value="1"/>
</dbReference>
<sequence>MGRCRCGTCSAVATRWSIRPAPTACGRKGAMPVSLMTFSTGPSAIRQHKFVGKSRRFWMNTALARRPDHNKVTDPRRGTRSTIARDFGAAAASYDRAARLQRHMGRRLLELLPACRADSVTDLGCGTGLFLETLQQRFQPECLNAVDLSPEMLDYARAHRALDAHWLAADAEALPLADASQDVVFSNLMIQWCDDPEPVLRECFRVLRPGGWLVCSTLLDGTLGELDAAWQAVDPGRAHINDFETPDAMRHALVRVFGGGEVRQESVVLDYPHPADLLRELKDLGAHHKAPDRRRSLTGARRLKQLYRCYPRQGGGHVVASYEAGYLMARRPPGAAD</sequence>
<evidence type="ECO:0000256" key="6">
    <source>
        <dbReference type="ARBA" id="ARBA00022691"/>
    </source>
</evidence>
<dbReference type="Gene3D" id="3.40.50.150">
    <property type="entry name" value="Vaccinia Virus protein VP39"/>
    <property type="match status" value="1"/>
</dbReference>
<evidence type="ECO:0000256" key="2">
    <source>
        <dbReference type="ARBA" id="ARBA00004746"/>
    </source>
</evidence>
<comment type="pathway">
    <text evidence="2 8">Cofactor biosynthesis; biotin biosynthesis.</text>
</comment>
<evidence type="ECO:0000256" key="3">
    <source>
        <dbReference type="ARBA" id="ARBA00012327"/>
    </source>
</evidence>
<gene>
    <name evidence="8 10" type="primary">bioC</name>
    <name evidence="10" type="ORF">EZI54_07810</name>
</gene>
<keyword evidence="4 8" id="KW-0489">Methyltransferase</keyword>
<keyword evidence="11" id="KW-1185">Reference proteome</keyword>